<reference evidence="1" key="1">
    <citation type="submission" date="2019-03" db="EMBL/GenBank/DDBJ databases">
        <authorList>
            <person name="Mank J."/>
            <person name="Almeida P."/>
        </authorList>
    </citation>
    <scope>NUCLEOTIDE SEQUENCE</scope>
    <source>
        <strain evidence="1">78183</strain>
    </source>
</reference>
<dbReference type="Gene3D" id="3.40.50.720">
    <property type="entry name" value="NAD(P)-binding Rossmann-like Domain"/>
    <property type="match status" value="1"/>
</dbReference>
<dbReference type="AlphaFoldDB" id="A0A6N2K692"/>
<proteinExistence type="predicted"/>
<accession>A0A6N2K692</accession>
<dbReference type="EMBL" id="CAADRP010000114">
    <property type="protein sequence ID" value="VFU23482.1"/>
    <property type="molecule type" value="Genomic_DNA"/>
</dbReference>
<name>A0A6N2K692_SALVM</name>
<evidence type="ECO:0008006" key="2">
    <source>
        <dbReference type="Google" id="ProtNLM"/>
    </source>
</evidence>
<dbReference type="InterPro" id="IPR036291">
    <property type="entry name" value="NAD(P)-bd_dom_sf"/>
</dbReference>
<dbReference type="SUPFAM" id="SSF51735">
    <property type="entry name" value="NAD(P)-binding Rossmann-fold domains"/>
    <property type="match status" value="1"/>
</dbReference>
<sequence length="59" mass="6817">MPKRRGGFVRKREAQIQSMAKEKEAVCVTGANGFIGSWLVRTLLDPRLYQNPRLYIPRL</sequence>
<organism evidence="1">
    <name type="scientific">Salix viminalis</name>
    <name type="common">Common osier</name>
    <name type="synonym">Basket willow</name>
    <dbReference type="NCBI Taxonomy" id="40686"/>
    <lineage>
        <taxon>Eukaryota</taxon>
        <taxon>Viridiplantae</taxon>
        <taxon>Streptophyta</taxon>
        <taxon>Embryophyta</taxon>
        <taxon>Tracheophyta</taxon>
        <taxon>Spermatophyta</taxon>
        <taxon>Magnoliopsida</taxon>
        <taxon>eudicotyledons</taxon>
        <taxon>Gunneridae</taxon>
        <taxon>Pentapetalae</taxon>
        <taxon>rosids</taxon>
        <taxon>fabids</taxon>
        <taxon>Malpighiales</taxon>
        <taxon>Salicaceae</taxon>
        <taxon>Saliceae</taxon>
        <taxon>Salix</taxon>
    </lineage>
</organism>
<gene>
    <name evidence="1" type="ORF">SVIM_LOCUS36328</name>
</gene>
<protein>
    <recommendedName>
        <fullName evidence="2">NAD-dependent epimerase/dehydratase domain-containing protein</fullName>
    </recommendedName>
</protein>
<evidence type="ECO:0000313" key="1">
    <source>
        <dbReference type="EMBL" id="VFU23482.1"/>
    </source>
</evidence>